<organism evidence="2 3">
    <name type="scientific">Paracoccidioides lutzii (strain ATCC MYA-826 / Pb01)</name>
    <name type="common">Paracoccidioides brasiliensis</name>
    <dbReference type="NCBI Taxonomy" id="502779"/>
    <lineage>
        <taxon>Eukaryota</taxon>
        <taxon>Fungi</taxon>
        <taxon>Dikarya</taxon>
        <taxon>Ascomycota</taxon>
        <taxon>Pezizomycotina</taxon>
        <taxon>Eurotiomycetes</taxon>
        <taxon>Eurotiomycetidae</taxon>
        <taxon>Onygenales</taxon>
        <taxon>Ajellomycetaceae</taxon>
        <taxon>Paracoccidioides</taxon>
    </lineage>
</organism>
<dbReference type="PANTHER" id="PTHR38248">
    <property type="entry name" value="FUNK1 6"/>
    <property type="match status" value="1"/>
</dbReference>
<dbReference type="Gene3D" id="1.10.510.10">
    <property type="entry name" value="Transferase(Phosphotransferase) domain 1"/>
    <property type="match status" value="1"/>
</dbReference>
<dbReference type="InterPro" id="IPR040976">
    <property type="entry name" value="Pkinase_fungal"/>
</dbReference>
<dbReference type="KEGG" id="pbl:PAAG_11253"/>
<dbReference type="GeneID" id="26970320"/>
<dbReference type="OrthoDB" id="4187685at2759"/>
<name>A0A0A2V6W1_PARBA</name>
<keyword evidence="3" id="KW-1185">Reference proteome</keyword>
<dbReference type="Pfam" id="PF17667">
    <property type="entry name" value="Pkinase_fungal"/>
    <property type="match status" value="1"/>
</dbReference>
<dbReference type="AlphaFoldDB" id="A0A0A2V6W1"/>
<dbReference type="InterPro" id="IPR011009">
    <property type="entry name" value="Kinase-like_dom_sf"/>
</dbReference>
<evidence type="ECO:0000313" key="3">
    <source>
        <dbReference type="Proteomes" id="UP000002059"/>
    </source>
</evidence>
<protein>
    <recommendedName>
        <fullName evidence="1">Fungal-type protein kinase domain-containing protein</fullName>
    </recommendedName>
</protein>
<evidence type="ECO:0000313" key="2">
    <source>
        <dbReference type="EMBL" id="KGQ02072.1"/>
    </source>
</evidence>
<dbReference type="STRING" id="502779.A0A0A2V6W1"/>
<accession>A0A0A2V6W1</accession>
<dbReference type="OMA" id="WKCARNG"/>
<reference evidence="2 3" key="1">
    <citation type="journal article" date="2011" name="PLoS Genet.">
        <title>Comparative genomic analysis of human fungal pathogens causing paracoccidioidomycosis.</title>
        <authorList>
            <person name="Desjardins C.A."/>
            <person name="Champion M.D."/>
            <person name="Holder J.W."/>
            <person name="Muszewska A."/>
            <person name="Goldberg J."/>
            <person name="Bailao A.M."/>
            <person name="Brigido M.M."/>
            <person name="Ferreira M.E."/>
            <person name="Garcia A.M."/>
            <person name="Grynberg M."/>
            <person name="Gujja S."/>
            <person name="Heiman D.I."/>
            <person name="Henn M.R."/>
            <person name="Kodira C.D."/>
            <person name="Leon-Narvaez H."/>
            <person name="Longo L.V."/>
            <person name="Ma L.J."/>
            <person name="Malavazi I."/>
            <person name="Matsuo A.L."/>
            <person name="Morais F.V."/>
            <person name="Pereira M."/>
            <person name="Rodriguez-Brito S."/>
            <person name="Sakthikumar S."/>
            <person name="Salem-Izacc S.M."/>
            <person name="Sykes S.M."/>
            <person name="Teixeira M.M."/>
            <person name="Vallejo M.C."/>
            <person name="Walter M.E."/>
            <person name="Yandava C."/>
            <person name="Young S."/>
            <person name="Zeng Q."/>
            <person name="Zucker J."/>
            <person name="Felipe M.S."/>
            <person name="Goldman G.H."/>
            <person name="Haas B.J."/>
            <person name="McEwen J.G."/>
            <person name="Nino-Vega G."/>
            <person name="Puccia R."/>
            <person name="San-Blas G."/>
            <person name="Soares C.M."/>
            <person name="Birren B.W."/>
            <person name="Cuomo C.A."/>
        </authorList>
    </citation>
    <scope>NUCLEOTIDE SEQUENCE [LARGE SCALE GENOMIC DNA]</scope>
    <source>
        <strain evidence="3">ATCC MYA-826 / Pb01</strain>
    </source>
</reference>
<dbReference type="HOGENOM" id="CLU_005513_1_2_1"/>
<evidence type="ECO:0000259" key="1">
    <source>
        <dbReference type="Pfam" id="PF17667"/>
    </source>
</evidence>
<dbReference type="EMBL" id="KN293993">
    <property type="protein sequence ID" value="KGQ02072.1"/>
    <property type="molecule type" value="Genomic_DNA"/>
</dbReference>
<dbReference type="PANTHER" id="PTHR38248:SF2">
    <property type="entry name" value="FUNK1 11"/>
    <property type="match status" value="1"/>
</dbReference>
<dbReference type="RefSeq" id="XP_015703539.1">
    <property type="nucleotide sequence ID" value="XM_015846932.1"/>
</dbReference>
<dbReference type="VEuPathDB" id="FungiDB:PAAG_11253"/>
<sequence length="157" mass="17989">MLIDLDLAKEVGSEQSGAHYQIGTMEFMAIEVLLNIDHTYQHDLESFFYVLIWKCARNGWGNHSRYSKLRAWYTGNYEDIANTKYVHMNKAENLGFGLILREFPSKLHGVVPLCQALQDILFPYNDKGIIIGTPQDLNHLYNPIIKAYDDAISLFGC</sequence>
<gene>
    <name evidence="2" type="ORF">PAAG_11253</name>
</gene>
<feature type="domain" description="Fungal-type protein kinase" evidence="1">
    <location>
        <begin position="1"/>
        <end position="55"/>
    </location>
</feature>
<proteinExistence type="predicted"/>
<dbReference type="Proteomes" id="UP000002059">
    <property type="component" value="Partially assembled WGS sequence"/>
</dbReference>
<dbReference type="SUPFAM" id="SSF56112">
    <property type="entry name" value="Protein kinase-like (PK-like)"/>
    <property type="match status" value="1"/>
</dbReference>